<dbReference type="PANTHER" id="PTHR43292:SF4">
    <property type="entry name" value="ACYL-COA DEHYDROGENASE FADE34"/>
    <property type="match status" value="1"/>
</dbReference>
<dbReference type="GO" id="GO:0050660">
    <property type="term" value="F:flavin adenine dinucleotide binding"/>
    <property type="evidence" value="ECO:0007669"/>
    <property type="project" value="InterPro"/>
</dbReference>
<dbReference type="OrthoDB" id="5167280at2"/>
<dbReference type="PATRIC" id="fig|1502723.3.peg.4766"/>
<keyword evidence="4 6" id="KW-0274">FAD</keyword>
<protein>
    <submittedName>
        <fullName evidence="11">Acyl-CoA dehydrogenase</fullName>
        <ecNumber evidence="11">1.3.8.7</ecNumber>
    </submittedName>
</protein>
<organism evidence="11 12">
    <name type="scientific">Frankia torreyi</name>
    <dbReference type="NCBI Taxonomy" id="1856"/>
    <lineage>
        <taxon>Bacteria</taxon>
        <taxon>Bacillati</taxon>
        <taxon>Actinomycetota</taxon>
        <taxon>Actinomycetes</taxon>
        <taxon>Frankiales</taxon>
        <taxon>Frankiaceae</taxon>
        <taxon>Frankia</taxon>
    </lineage>
</organism>
<feature type="compositionally biased region" description="Basic and acidic residues" evidence="7">
    <location>
        <begin position="409"/>
        <end position="418"/>
    </location>
</feature>
<dbReference type="InterPro" id="IPR046373">
    <property type="entry name" value="Acyl-CoA_Oxase/DH_mid-dom_sf"/>
</dbReference>
<dbReference type="Pfam" id="PF02771">
    <property type="entry name" value="Acyl-CoA_dh_N"/>
    <property type="match status" value="1"/>
</dbReference>
<evidence type="ECO:0000313" key="11">
    <source>
        <dbReference type="EMBL" id="KJE20921.1"/>
    </source>
</evidence>
<dbReference type="InterPro" id="IPR009100">
    <property type="entry name" value="AcylCoA_DH/oxidase_NM_dom_sf"/>
</dbReference>
<dbReference type="GO" id="GO:0070991">
    <property type="term" value="F:medium-chain fatty acyl-CoA dehydrogenase activity"/>
    <property type="evidence" value="ECO:0007669"/>
    <property type="project" value="UniProtKB-EC"/>
</dbReference>
<dbReference type="Gene3D" id="1.20.140.10">
    <property type="entry name" value="Butyryl-CoA Dehydrogenase, subunit A, domain 3"/>
    <property type="match status" value="1"/>
</dbReference>
<comment type="similarity">
    <text evidence="2 6">Belongs to the acyl-CoA dehydrogenase family.</text>
</comment>
<accession>A0A0D8B9R4</accession>
<comment type="caution">
    <text evidence="11">The sequence shown here is derived from an EMBL/GenBank/DDBJ whole genome shotgun (WGS) entry which is preliminary data.</text>
</comment>
<evidence type="ECO:0000259" key="8">
    <source>
        <dbReference type="Pfam" id="PF00441"/>
    </source>
</evidence>
<feature type="domain" description="Acyl-CoA oxidase/dehydrogenase middle" evidence="9">
    <location>
        <begin position="142"/>
        <end position="236"/>
    </location>
</feature>
<keyword evidence="12" id="KW-1185">Reference proteome</keyword>
<feature type="domain" description="Acyl-CoA dehydrogenase/oxidase C-terminal" evidence="8">
    <location>
        <begin position="249"/>
        <end position="399"/>
    </location>
</feature>
<dbReference type="InterPro" id="IPR037069">
    <property type="entry name" value="AcylCoA_DH/ox_N_sf"/>
</dbReference>
<dbReference type="PANTHER" id="PTHR43292">
    <property type="entry name" value="ACYL-COA DEHYDROGENASE"/>
    <property type="match status" value="1"/>
</dbReference>
<reference evidence="11 12" key="2">
    <citation type="journal article" date="2016" name="Genome Announc.">
        <title>Permanent Draft Genome Sequences for Two Variants of Frankia sp. Strain CpI1, the First Frankia Strain Isolated from Root Nodules of Comptonia peregrina.</title>
        <authorList>
            <person name="Oshone R."/>
            <person name="Hurst S.G.IV."/>
            <person name="Abebe-Akele F."/>
            <person name="Simpson S."/>
            <person name="Morris K."/>
            <person name="Thomas W.K."/>
            <person name="Tisa L.S."/>
        </authorList>
    </citation>
    <scope>NUCLEOTIDE SEQUENCE [LARGE SCALE GENOMIC DNA]</scope>
    <source>
        <strain evidence="12">CpI1-S</strain>
    </source>
</reference>
<keyword evidence="3 6" id="KW-0285">Flavoprotein</keyword>
<evidence type="ECO:0000256" key="5">
    <source>
        <dbReference type="ARBA" id="ARBA00023002"/>
    </source>
</evidence>
<dbReference type="SUPFAM" id="SSF47203">
    <property type="entry name" value="Acyl-CoA dehydrogenase C-terminal domain-like"/>
    <property type="match status" value="1"/>
</dbReference>
<feature type="domain" description="Acyl-CoA dehydrogenase/oxidase N-terminal" evidence="10">
    <location>
        <begin position="59"/>
        <end position="138"/>
    </location>
</feature>
<feature type="region of interest" description="Disordered" evidence="7">
    <location>
        <begin position="409"/>
        <end position="428"/>
    </location>
</feature>
<dbReference type="Gene3D" id="2.40.110.10">
    <property type="entry name" value="Butyryl-CoA Dehydrogenase, subunit A, domain 2"/>
    <property type="match status" value="1"/>
</dbReference>
<dbReference type="GO" id="GO:0005886">
    <property type="term" value="C:plasma membrane"/>
    <property type="evidence" value="ECO:0007669"/>
    <property type="project" value="TreeGrafter"/>
</dbReference>
<reference evidence="12" key="1">
    <citation type="submission" date="2015-02" db="EMBL/GenBank/DDBJ databases">
        <title>Draft Genome of Frankia sp. CpI1-S.</title>
        <authorList>
            <person name="Oshone R.T."/>
            <person name="Ngom M."/>
            <person name="Ghodhbane-Gtari F."/>
            <person name="Gtari M."/>
            <person name="Morris K."/>
            <person name="Thomas K."/>
            <person name="Sen A."/>
            <person name="Tisa L.S."/>
        </authorList>
    </citation>
    <scope>NUCLEOTIDE SEQUENCE [LARGE SCALE GENOMIC DNA]</scope>
    <source>
        <strain evidence="12">CpI1-S</strain>
    </source>
</reference>
<evidence type="ECO:0000256" key="1">
    <source>
        <dbReference type="ARBA" id="ARBA00001974"/>
    </source>
</evidence>
<evidence type="ECO:0000256" key="3">
    <source>
        <dbReference type="ARBA" id="ARBA00022630"/>
    </source>
</evidence>
<dbReference type="InterPro" id="IPR009075">
    <property type="entry name" value="AcylCo_DH/oxidase_C"/>
</dbReference>
<dbReference type="EC" id="1.3.8.7" evidence="11"/>
<sequence length="428" mass="46151">MPSEMDQFVAEVTAFLDAHATRRARAAEDVAWGEGEDRITYFSTDPPDVENAKVAAAKAWQRTRYDNGFGWITGPTEFGGRGLTTLHDLVYDGLEAGYDVPETGVLSLIGLGMIGPTILAHGTDELKQRYLPRLYSGEIIACQLFSEPAAGSDLASLETKAVRDGDGWILNGQKVWTSVAHHAAIGLALCRSNPDNPKHKGITAFVVDMTAPGVDVRPLRQMSGGSEFNEVFLTDVHVGDDHRLGPVDGGWGVALTTLMNERASVGGEGAGPVGRAVALPFLTELLRANGRLDDGAARRRLAELHADTLATEYLNHQMVRKFRAGEQPGPEASVSKLMYAQNLTRGAHFAAEIIGPRLIADTGAWGTYSWTELLLSTPALRILGGTEEIMKNILAERVLGLPKEPGIDTRSPFRELRRSAGATESRSA</sequence>
<dbReference type="Proteomes" id="UP000032545">
    <property type="component" value="Unassembled WGS sequence"/>
</dbReference>
<dbReference type="RefSeq" id="WP_044887295.1">
    <property type="nucleotide sequence ID" value="NZ_JYFN01000048.1"/>
</dbReference>
<dbReference type="InterPro" id="IPR052161">
    <property type="entry name" value="Mycobact_Acyl-CoA_DH"/>
</dbReference>
<name>A0A0D8B9R4_9ACTN</name>
<dbReference type="Gene3D" id="1.10.540.10">
    <property type="entry name" value="Acyl-CoA dehydrogenase/oxidase, N-terminal domain"/>
    <property type="match status" value="1"/>
</dbReference>
<proteinExistence type="inferred from homology"/>
<dbReference type="InterPro" id="IPR006091">
    <property type="entry name" value="Acyl-CoA_Oxase/DH_mid-dom"/>
</dbReference>
<dbReference type="InterPro" id="IPR036250">
    <property type="entry name" value="AcylCo_DH-like_C"/>
</dbReference>
<evidence type="ECO:0000256" key="2">
    <source>
        <dbReference type="ARBA" id="ARBA00009347"/>
    </source>
</evidence>
<dbReference type="Pfam" id="PF00441">
    <property type="entry name" value="Acyl-CoA_dh_1"/>
    <property type="match status" value="1"/>
</dbReference>
<evidence type="ECO:0000256" key="7">
    <source>
        <dbReference type="SAM" id="MobiDB-lite"/>
    </source>
</evidence>
<dbReference type="Pfam" id="PF02770">
    <property type="entry name" value="Acyl-CoA_dh_M"/>
    <property type="match status" value="1"/>
</dbReference>
<evidence type="ECO:0000259" key="9">
    <source>
        <dbReference type="Pfam" id="PF02770"/>
    </source>
</evidence>
<gene>
    <name evidence="11" type="ORF">FF36_04792</name>
</gene>
<dbReference type="SUPFAM" id="SSF56645">
    <property type="entry name" value="Acyl-CoA dehydrogenase NM domain-like"/>
    <property type="match status" value="1"/>
</dbReference>
<comment type="cofactor">
    <cofactor evidence="1 6">
        <name>FAD</name>
        <dbReference type="ChEBI" id="CHEBI:57692"/>
    </cofactor>
</comment>
<evidence type="ECO:0000259" key="10">
    <source>
        <dbReference type="Pfam" id="PF02771"/>
    </source>
</evidence>
<dbReference type="FunFam" id="2.40.110.10:FF:000011">
    <property type="entry name" value="Acyl-CoA dehydrogenase FadE34"/>
    <property type="match status" value="1"/>
</dbReference>
<dbReference type="EMBL" id="JYFN01000048">
    <property type="protein sequence ID" value="KJE20921.1"/>
    <property type="molecule type" value="Genomic_DNA"/>
</dbReference>
<evidence type="ECO:0000313" key="12">
    <source>
        <dbReference type="Proteomes" id="UP000032545"/>
    </source>
</evidence>
<keyword evidence="5 6" id="KW-0560">Oxidoreductase</keyword>
<evidence type="ECO:0000256" key="6">
    <source>
        <dbReference type="RuleBase" id="RU362125"/>
    </source>
</evidence>
<dbReference type="AlphaFoldDB" id="A0A0D8B9R4"/>
<evidence type="ECO:0000256" key="4">
    <source>
        <dbReference type="ARBA" id="ARBA00022827"/>
    </source>
</evidence>
<dbReference type="InterPro" id="IPR013786">
    <property type="entry name" value="AcylCoA_DH/ox_N"/>
</dbReference>